<dbReference type="Gene3D" id="1.25.40.10">
    <property type="entry name" value="Tetratricopeptide repeat domain"/>
    <property type="match status" value="3"/>
</dbReference>
<feature type="repeat" description="PPR" evidence="2">
    <location>
        <begin position="42"/>
        <end position="76"/>
    </location>
</feature>
<name>W1NH92_AMBTC</name>
<evidence type="ECO:0000256" key="1">
    <source>
        <dbReference type="ARBA" id="ARBA00022737"/>
    </source>
</evidence>
<reference evidence="4" key="1">
    <citation type="journal article" date="2013" name="Science">
        <title>The Amborella genome and the evolution of flowering plants.</title>
        <authorList>
            <consortium name="Amborella Genome Project"/>
        </authorList>
    </citation>
    <scope>NUCLEOTIDE SEQUENCE [LARGE SCALE GENOMIC DNA]</scope>
</reference>
<dbReference type="NCBIfam" id="TIGR00756">
    <property type="entry name" value="PPR"/>
    <property type="match status" value="2"/>
</dbReference>
<dbReference type="GO" id="GO:0003723">
    <property type="term" value="F:RNA binding"/>
    <property type="evidence" value="ECO:0007669"/>
    <property type="project" value="InterPro"/>
</dbReference>
<evidence type="ECO:0000256" key="2">
    <source>
        <dbReference type="PROSITE-ProRule" id="PRU00708"/>
    </source>
</evidence>
<dbReference type="Proteomes" id="UP000017836">
    <property type="component" value="Unassembled WGS sequence"/>
</dbReference>
<accession>W1NH92</accession>
<dbReference type="PROSITE" id="PS51375">
    <property type="entry name" value="PPR"/>
    <property type="match status" value="2"/>
</dbReference>
<dbReference type="AlphaFoldDB" id="W1NH92"/>
<evidence type="ECO:0000313" key="4">
    <source>
        <dbReference type="Proteomes" id="UP000017836"/>
    </source>
</evidence>
<organism evidence="3 4">
    <name type="scientific">Amborella trichopoda</name>
    <dbReference type="NCBI Taxonomy" id="13333"/>
    <lineage>
        <taxon>Eukaryota</taxon>
        <taxon>Viridiplantae</taxon>
        <taxon>Streptophyta</taxon>
        <taxon>Embryophyta</taxon>
        <taxon>Tracheophyta</taxon>
        <taxon>Spermatophyta</taxon>
        <taxon>Magnoliopsida</taxon>
        <taxon>Amborellales</taxon>
        <taxon>Amborellaceae</taxon>
        <taxon>Amborella</taxon>
    </lineage>
</organism>
<dbReference type="InterPro" id="IPR046960">
    <property type="entry name" value="PPR_At4g14850-like_plant"/>
</dbReference>
<gene>
    <name evidence="3" type="ORF">AMTR_s00010p00266240</name>
</gene>
<dbReference type="Pfam" id="PF13041">
    <property type="entry name" value="PPR_2"/>
    <property type="match status" value="1"/>
</dbReference>
<dbReference type="Gramene" id="ERM94545">
    <property type="protein sequence ID" value="ERM94545"/>
    <property type="gene ID" value="AMTR_s00010p00266240"/>
</dbReference>
<dbReference type="Pfam" id="PF01535">
    <property type="entry name" value="PPR"/>
    <property type="match status" value="2"/>
</dbReference>
<dbReference type="HOGENOM" id="CLU_092222_0_0_1"/>
<dbReference type="PANTHER" id="PTHR47926">
    <property type="entry name" value="PENTATRICOPEPTIDE REPEAT-CONTAINING PROTEIN"/>
    <property type="match status" value="1"/>
</dbReference>
<dbReference type="InterPro" id="IPR002885">
    <property type="entry name" value="PPR_rpt"/>
</dbReference>
<dbReference type="EMBL" id="KI397513">
    <property type="protein sequence ID" value="ERM94545.1"/>
    <property type="molecule type" value="Genomic_DNA"/>
</dbReference>
<dbReference type="OMA" id="ECHGHRI"/>
<dbReference type="InterPro" id="IPR011990">
    <property type="entry name" value="TPR-like_helical_dom_sf"/>
</dbReference>
<proteinExistence type="predicted"/>
<keyword evidence="1" id="KW-0677">Repeat</keyword>
<evidence type="ECO:0008006" key="5">
    <source>
        <dbReference type="Google" id="ProtNLM"/>
    </source>
</evidence>
<sequence>MVINGFNSNPSALRELIFHCAITVSGAMDYAHKLFRQILEPDSFVFNTMIRGSSQSSTPSDAFTLYTQMESTHIRPDKFTFPFLLKACSRLSSAFMGNQFHTQISKLGFESDMFVRNTLIHLHATCGSLEVAEKLFDESGKRDVVAWSALLAGHSRRGSIILTFCAISVQGSVDYALLVFHQTKHPDGFMWNTMIRGLGRFGNSFEAFRFYQKMRQKGEAIDNFTILINMDPTADSGNSLINMDPPA</sequence>
<keyword evidence="4" id="KW-1185">Reference proteome</keyword>
<protein>
    <recommendedName>
        <fullName evidence="5">Pentatricopeptide repeat-containing protein</fullName>
    </recommendedName>
</protein>
<dbReference type="PANTHER" id="PTHR47926:SF359">
    <property type="entry name" value="PENTACOTRIPEPTIDE-REPEAT REGION OF PRORP DOMAIN-CONTAINING PROTEIN"/>
    <property type="match status" value="1"/>
</dbReference>
<dbReference type="GO" id="GO:0009451">
    <property type="term" value="P:RNA modification"/>
    <property type="evidence" value="ECO:0007669"/>
    <property type="project" value="InterPro"/>
</dbReference>
<feature type="repeat" description="PPR" evidence="2">
    <location>
        <begin position="187"/>
        <end position="221"/>
    </location>
</feature>
<dbReference type="eggNOG" id="KOG4197">
    <property type="taxonomic scope" value="Eukaryota"/>
</dbReference>
<evidence type="ECO:0000313" key="3">
    <source>
        <dbReference type="EMBL" id="ERM94545.1"/>
    </source>
</evidence>